<organism evidence="3 4">
    <name type="scientific">Plantactinospora sonchi</name>
    <dbReference type="NCBI Taxonomy" id="1544735"/>
    <lineage>
        <taxon>Bacteria</taxon>
        <taxon>Bacillati</taxon>
        <taxon>Actinomycetota</taxon>
        <taxon>Actinomycetes</taxon>
        <taxon>Micromonosporales</taxon>
        <taxon>Micromonosporaceae</taxon>
        <taxon>Plantactinospora</taxon>
    </lineage>
</organism>
<comment type="caution">
    <text evidence="3">The sequence shown here is derived from an EMBL/GenBank/DDBJ whole genome shotgun (WGS) entry which is preliminary data.</text>
</comment>
<accession>A0ABU7RQY2</accession>
<dbReference type="SMART" id="SM00331">
    <property type="entry name" value="PP2C_SIG"/>
    <property type="match status" value="1"/>
</dbReference>
<dbReference type="Gene3D" id="3.60.40.10">
    <property type="entry name" value="PPM-type phosphatase domain"/>
    <property type="match status" value="1"/>
</dbReference>
<gene>
    <name evidence="3" type="ORF">V1633_10470</name>
</gene>
<name>A0ABU7RQY2_9ACTN</name>
<dbReference type="InterPro" id="IPR001932">
    <property type="entry name" value="PPM-type_phosphatase-like_dom"/>
</dbReference>
<dbReference type="PROSITE" id="PS51746">
    <property type="entry name" value="PPM_2"/>
    <property type="match status" value="1"/>
</dbReference>
<dbReference type="Proteomes" id="UP001332243">
    <property type="component" value="Unassembled WGS sequence"/>
</dbReference>
<feature type="region of interest" description="Disordered" evidence="1">
    <location>
        <begin position="156"/>
        <end position="192"/>
    </location>
</feature>
<feature type="domain" description="PPM-type phosphatase" evidence="2">
    <location>
        <begin position="30"/>
        <end position="329"/>
    </location>
</feature>
<dbReference type="SMART" id="SM00332">
    <property type="entry name" value="PP2Cc"/>
    <property type="match status" value="1"/>
</dbReference>
<dbReference type="RefSeq" id="WP_331214033.1">
    <property type="nucleotide sequence ID" value="NZ_JAZGQK010000007.1"/>
</dbReference>
<keyword evidence="4" id="KW-1185">Reference proteome</keyword>
<dbReference type="EMBL" id="JAZGQK010000007">
    <property type="protein sequence ID" value="MEE6258913.1"/>
    <property type="molecule type" value="Genomic_DNA"/>
</dbReference>
<evidence type="ECO:0000313" key="4">
    <source>
        <dbReference type="Proteomes" id="UP001332243"/>
    </source>
</evidence>
<dbReference type="SUPFAM" id="SSF81606">
    <property type="entry name" value="PP2C-like"/>
    <property type="match status" value="1"/>
</dbReference>
<proteinExistence type="predicted"/>
<evidence type="ECO:0000256" key="1">
    <source>
        <dbReference type="SAM" id="MobiDB-lite"/>
    </source>
</evidence>
<evidence type="ECO:0000313" key="3">
    <source>
        <dbReference type="EMBL" id="MEE6258913.1"/>
    </source>
</evidence>
<protein>
    <submittedName>
        <fullName evidence="3">Serine/threonine-protein phosphatase</fullName>
    </submittedName>
</protein>
<sequence length="332" mass="34403">MHRSPVSGPDRMPVEGDVTRVFQHAGHRFEVAAGTRVGHRYRANFDVLHVDPKLPFVAVADGMGDGRGSTVAGDTAMETIVAAVRAAAPDIGPARLRAAVAEAQSRVRAAGLELGELTGCTFTGLIGAPETQAYGDRGQSAGGVAYGSAGVYPVDATGRPDSADTGPGTWSARSAPMARTAPVSGPPGPTAPAPPDEAYAWIVQIGDSRAYRLRDGLLELLTVDHTAAWLGAVYGWYPADSAAAAAARYQLTRYVGHPSAPEPDLLHVSLRPGDVYCLCTDGVAEQLDYQRLASRLGGAGSPGESVRGILADTLAAGGRDNATLAVLRVQSR</sequence>
<reference evidence="3 4" key="1">
    <citation type="submission" date="2024-01" db="EMBL/GenBank/DDBJ databases">
        <title>Genome insights into Plantactinospora sonchi sp. nov.</title>
        <authorList>
            <person name="Wang L."/>
        </authorList>
    </citation>
    <scope>NUCLEOTIDE SEQUENCE [LARGE SCALE GENOMIC DNA]</scope>
    <source>
        <strain evidence="3 4">NEAU-QY2</strain>
    </source>
</reference>
<evidence type="ECO:0000259" key="2">
    <source>
        <dbReference type="PROSITE" id="PS51746"/>
    </source>
</evidence>
<dbReference type="InterPro" id="IPR036457">
    <property type="entry name" value="PPM-type-like_dom_sf"/>
</dbReference>